<evidence type="ECO:0000256" key="1">
    <source>
        <dbReference type="ARBA" id="ARBA00004371"/>
    </source>
</evidence>
<evidence type="ECO:0000256" key="4">
    <source>
        <dbReference type="ARBA" id="ARBA00022525"/>
    </source>
</evidence>
<dbReference type="EMBL" id="JAXCGZ010017269">
    <property type="protein sequence ID" value="KAK7068385.1"/>
    <property type="molecule type" value="Genomic_DNA"/>
</dbReference>
<dbReference type="Gene3D" id="3.10.50.10">
    <property type="match status" value="1"/>
</dbReference>
<dbReference type="InterPro" id="IPR001223">
    <property type="entry name" value="Glyco_hydro18_cat"/>
</dbReference>
<evidence type="ECO:0000256" key="6">
    <source>
        <dbReference type="ARBA" id="ARBA00023228"/>
    </source>
</evidence>
<evidence type="ECO:0000256" key="2">
    <source>
        <dbReference type="ARBA" id="ARBA00004613"/>
    </source>
</evidence>
<dbReference type="SUPFAM" id="SSF51445">
    <property type="entry name" value="(Trans)glycosidases"/>
    <property type="match status" value="1"/>
</dbReference>
<dbReference type="InterPro" id="IPR017853">
    <property type="entry name" value="GH"/>
</dbReference>
<dbReference type="Gene3D" id="3.20.20.80">
    <property type="entry name" value="Glycosidases"/>
    <property type="match status" value="1"/>
</dbReference>
<reference evidence="10 11" key="1">
    <citation type="submission" date="2023-11" db="EMBL/GenBank/DDBJ databases">
        <title>Halocaridina rubra genome assembly.</title>
        <authorList>
            <person name="Smith C."/>
        </authorList>
    </citation>
    <scope>NUCLEOTIDE SEQUENCE [LARGE SCALE GENOMIC DNA]</scope>
    <source>
        <strain evidence="10">EP-1</strain>
        <tissue evidence="10">Whole</tissue>
    </source>
</reference>
<proteinExistence type="inferred from homology"/>
<keyword evidence="4" id="KW-0964">Secreted</keyword>
<accession>A0AAN8WLJ2</accession>
<dbReference type="PROSITE" id="PS51910">
    <property type="entry name" value="GH18_2"/>
    <property type="match status" value="1"/>
</dbReference>
<dbReference type="GO" id="GO:0005576">
    <property type="term" value="C:extracellular region"/>
    <property type="evidence" value="ECO:0007669"/>
    <property type="project" value="UniProtKB-SubCell"/>
</dbReference>
<feature type="domain" description="GH18" evidence="9">
    <location>
        <begin position="73"/>
        <end position="387"/>
    </location>
</feature>
<sequence>MFFRVFILLALIFSTFATLSSTSKKKKVESKVSGPVTQNVYEKELVTEKPKWKDIVDNHNAYYRHTSKRAGKFMTLAYVTPWNNHGYDVAKFLGGKFTHVSPVWLQLKRQSSSNFITGEHDIDQGWIKDVRKAGKSSNVKIVPRVIVEGWRPSDFQDLVDNGFEREEMANTIINVIKKHQFDGIVMEIWSQISARNLFDSIPDVIKDVANKIKSAGYIFILVIPPAVYQRNIPGSFKAEHFRALSDSVDAFSLMTYDYSNFQNPGPNSPVSWVKDCVEKLVADPSSPERAKILLGLNLYGLDHSVTGGNHIVGSQYIEILSTYKPKFVYDTESQEHYFEYRTKSGRHMVFYPTLLSINQRVQLARDLETGISLWEVGQGLDYFYDLL</sequence>
<comment type="caution">
    <text evidence="10">The sequence shown here is derived from an EMBL/GenBank/DDBJ whole genome shotgun (WGS) entry which is preliminary data.</text>
</comment>
<evidence type="ECO:0000256" key="3">
    <source>
        <dbReference type="ARBA" id="ARBA00009336"/>
    </source>
</evidence>
<evidence type="ECO:0000313" key="10">
    <source>
        <dbReference type="EMBL" id="KAK7068385.1"/>
    </source>
</evidence>
<organism evidence="10 11">
    <name type="scientific">Halocaridina rubra</name>
    <name type="common">Hawaiian red shrimp</name>
    <dbReference type="NCBI Taxonomy" id="373956"/>
    <lineage>
        <taxon>Eukaryota</taxon>
        <taxon>Metazoa</taxon>
        <taxon>Ecdysozoa</taxon>
        <taxon>Arthropoda</taxon>
        <taxon>Crustacea</taxon>
        <taxon>Multicrustacea</taxon>
        <taxon>Malacostraca</taxon>
        <taxon>Eumalacostraca</taxon>
        <taxon>Eucarida</taxon>
        <taxon>Decapoda</taxon>
        <taxon>Pleocyemata</taxon>
        <taxon>Caridea</taxon>
        <taxon>Atyoidea</taxon>
        <taxon>Atyidae</taxon>
        <taxon>Halocaridina</taxon>
    </lineage>
</organism>
<keyword evidence="5 8" id="KW-0732">Signal</keyword>
<evidence type="ECO:0000313" key="11">
    <source>
        <dbReference type="Proteomes" id="UP001381693"/>
    </source>
</evidence>
<dbReference type="GO" id="GO:0005764">
    <property type="term" value="C:lysosome"/>
    <property type="evidence" value="ECO:0007669"/>
    <property type="project" value="UniProtKB-SubCell"/>
</dbReference>
<keyword evidence="6" id="KW-0458">Lysosome</keyword>
<dbReference type="Proteomes" id="UP001381693">
    <property type="component" value="Unassembled WGS sequence"/>
</dbReference>
<dbReference type="FunFam" id="3.10.50.10:FF:000002">
    <property type="entry name" value="Chitinase domain-containing protein 1"/>
    <property type="match status" value="1"/>
</dbReference>
<protein>
    <recommendedName>
        <fullName evidence="7">Chitinase domain-containing protein 1</fullName>
    </recommendedName>
</protein>
<comment type="subcellular location">
    <subcellularLocation>
        <location evidence="1">Lysosome</location>
    </subcellularLocation>
    <subcellularLocation>
        <location evidence="2">Secreted</location>
    </subcellularLocation>
</comment>
<gene>
    <name evidence="10" type="primary">CHID1</name>
    <name evidence="10" type="ORF">SK128_028365</name>
</gene>
<dbReference type="InterPro" id="IPR011583">
    <property type="entry name" value="Chitinase_II/V-like_cat"/>
</dbReference>
<dbReference type="SMART" id="SM00636">
    <property type="entry name" value="Glyco_18"/>
    <property type="match status" value="1"/>
</dbReference>
<dbReference type="PANTHER" id="PTHR46066:SF2">
    <property type="entry name" value="CHITINASE DOMAIN-CONTAINING PROTEIN 1"/>
    <property type="match status" value="1"/>
</dbReference>
<dbReference type="GO" id="GO:0008061">
    <property type="term" value="F:chitin binding"/>
    <property type="evidence" value="ECO:0007669"/>
    <property type="project" value="InterPro"/>
</dbReference>
<dbReference type="GO" id="GO:0012505">
    <property type="term" value="C:endomembrane system"/>
    <property type="evidence" value="ECO:0007669"/>
    <property type="project" value="TreeGrafter"/>
</dbReference>
<name>A0AAN8WLJ2_HALRR</name>
<evidence type="ECO:0000256" key="5">
    <source>
        <dbReference type="ARBA" id="ARBA00022729"/>
    </source>
</evidence>
<dbReference type="PANTHER" id="PTHR46066">
    <property type="entry name" value="CHITINASE DOMAIN-CONTAINING PROTEIN 1 FAMILY MEMBER"/>
    <property type="match status" value="1"/>
</dbReference>
<evidence type="ECO:0000256" key="7">
    <source>
        <dbReference type="ARBA" id="ARBA00040976"/>
    </source>
</evidence>
<comment type="similarity">
    <text evidence="3">Belongs to the glycosyl hydrolase 18 family.</text>
</comment>
<dbReference type="InterPro" id="IPR029070">
    <property type="entry name" value="Chitinase_insertion_sf"/>
</dbReference>
<dbReference type="GO" id="GO:0070492">
    <property type="term" value="F:oligosaccharide binding"/>
    <property type="evidence" value="ECO:0007669"/>
    <property type="project" value="TreeGrafter"/>
</dbReference>
<evidence type="ECO:0000256" key="8">
    <source>
        <dbReference type="SAM" id="SignalP"/>
    </source>
</evidence>
<feature type="signal peptide" evidence="8">
    <location>
        <begin position="1"/>
        <end position="17"/>
    </location>
</feature>
<feature type="chain" id="PRO_5043043940" description="Chitinase domain-containing protein 1" evidence="8">
    <location>
        <begin position="18"/>
        <end position="387"/>
    </location>
</feature>
<dbReference type="AlphaFoldDB" id="A0AAN8WLJ2"/>
<dbReference type="FunFam" id="3.20.20.80:FF:000028">
    <property type="entry name" value="Chitinase domain-containing protein 1"/>
    <property type="match status" value="1"/>
</dbReference>
<dbReference type="CDD" id="cd02876">
    <property type="entry name" value="GH18_SI-CLP"/>
    <property type="match status" value="1"/>
</dbReference>
<dbReference type="GO" id="GO:0005975">
    <property type="term" value="P:carbohydrate metabolic process"/>
    <property type="evidence" value="ECO:0007669"/>
    <property type="project" value="InterPro"/>
</dbReference>
<keyword evidence="11" id="KW-1185">Reference proteome</keyword>
<evidence type="ECO:0000259" key="9">
    <source>
        <dbReference type="PROSITE" id="PS51910"/>
    </source>
</evidence>
<dbReference type="Pfam" id="PF00704">
    <property type="entry name" value="Glyco_hydro_18"/>
    <property type="match status" value="1"/>
</dbReference>